<name>A0A7L5DTE2_9BACT</name>
<dbReference type="Gene3D" id="3.40.50.2300">
    <property type="match status" value="1"/>
</dbReference>
<keyword evidence="2" id="KW-0902">Two-component regulatory system</keyword>
<dbReference type="CDD" id="cd17580">
    <property type="entry name" value="REC_2_DhkD-like"/>
    <property type="match status" value="1"/>
</dbReference>
<sequence>MLLEVSGYTVDVRYSGEQAIAAVEQEQPDVVLLDIGMPDLDGYETARLIRQQDWGRSLILIALTGYGQADDKRLSQEAGFDGHLVKPVELETLTQLLVSIVPPEIRSAS</sequence>
<dbReference type="PROSITE" id="PS50110">
    <property type="entry name" value="RESPONSE_REGULATORY"/>
    <property type="match status" value="1"/>
</dbReference>
<evidence type="ECO:0000313" key="6">
    <source>
        <dbReference type="Proteomes" id="UP000501128"/>
    </source>
</evidence>
<evidence type="ECO:0000256" key="2">
    <source>
        <dbReference type="ARBA" id="ARBA00023012"/>
    </source>
</evidence>
<protein>
    <submittedName>
        <fullName evidence="5">Response regulator</fullName>
    </submittedName>
</protein>
<dbReference type="KEGG" id="srho:HH216_24860"/>
<dbReference type="InterPro" id="IPR001789">
    <property type="entry name" value="Sig_transdc_resp-reg_receiver"/>
</dbReference>
<dbReference type="EMBL" id="CP051678">
    <property type="protein sequence ID" value="QJD81686.1"/>
    <property type="molecule type" value="Genomic_DNA"/>
</dbReference>
<reference evidence="5 6" key="1">
    <citation type="submission" date="2020-04" db="EMBL/GenBank/DDBJ databases">
        <title>Genome sequencing of novel species.</title>
        <authorList>
            <person name="Heo J."/>
            <person name="Kim S.-J."/>
            <person name="Kim J.-S."/>
            <person name="Hong S.-B."/>
            <person name="Kwon S.-W."/>
        </authorList>
    </citation>
    <scope>NUCLEOTIDE SEQUENCE [LARGE SCALE GENOMIC DNA]</scope>
    <source>
        <strain evidence="5 6">CJU-R4</strain>
        <plasmid evidence="5 6">unnamed1</plasmid>
    </source>
</reference>
<keyword evidence="6" id="KW-1185">Reference proteome</keyword>
<dbReference type="SUPFAM" id="SSF52172">
    <property type="entry name" value="CheY-like"/>
    <property type="match status" value="1"/>
</dbReference>
<gene>
    <name evidence="5" type="ORF">HH216_24860</name>
</gene>
<evidence type="ECO:0000259" key="4">
    <source>
        <dbReference type="PROSITE" id="PS50110"/>
    </source>
</evidence>
<evidence type="ECO:0000256" key="1">
    <source>
        <dbReference type="ARBA" id="ARBA00022553"/>
    </source>
</evidence>
<feature type="modified residue" description="4-aspartylphosphate" evidence="3">
    <location>
        <position position="34"/>
    </location>
</feature>
<dbReference type="InterPro" id="IPR011006">
    <property type="entry name" value="CheY-like_superfamily"/>
</dbReference>
<evidence type="ECO:0000313" key="5">
    <source>
        <dbReference type="EMBL" id="QJD81686.1"/>
    </source>
</evidence>
<dbReference type="SMART" id="SM00448">
    <property type="entry name" value="REC"/>
    <property type="match status" value="1"/>
</dbReference>
<organism evidence="5 6">
    <name type="scientific">Spirosoma rhododendri</name>
    <dbReference type="NCBI Taxonomy" id="2728024"/>
    <lineage>
        <taxon>Bacteria</taxon>
        <taxon>Pseudomonadati</taxon>
        <taxon>Bacteroidota</taxon>
        <taxon>Cytophagia</taxon>
        <taxon>Cytophagales</taxon>
        <taxon>Cytophagaceae</taxon>
        <taxon>Spirosoma</taxon>
    </lineage>
</organism>
<dbReference type="PANTHER" id="PTHR45339">
    <property type="entry name" value="HYBRID SIGNAL TRANSDUCTION HISTIDINE KINASE J"/>
    <property type="match status" value="1"/>
</dbReference>
<geneLocation type="plasmid" evidence="5 6">
    <name>unnamed1</name>
</geneLocation>
<dbReference type="AlphaFoldDB" id="A0A7L5DTE2"/>
<accession>A0A7L5DTE2</accession>
<keyword evidence="5" id="KW-0614">Plasmid</keyword>
<dbReference type="PANTHER" id="PTHR45339:SF1">
    <property type="entry name" value="HYBRID SIGNAL TRANSDUCTION HISTIDINE KINASE J"/>
    <property type="match status" value="1"/>
</dbReference>
<dbReference type="GO" id="GO:0000160">
    <property type="term" value="P:phosphorelay signal transduction system"/>
    <property type="evidence" value="ECO:0007669"/>
    <property type="project" value="UniProtKB-KW"/>
</dbReference>
<keyword evidence="1 3" id="KW-0597">Phosphoprotein</keyword>
<evidence type="ECO:0000256" key="3">
    <source>
        <dbReference type="PROSITE-ProRule" id="PRU00169"/>
    </source>
</evidence>
<dbReference type="Pfam" id="PF00072">
    <property type="entry name" value="Response_reg"/>
    <property type="match status" value="1"/>
</dbReference>
<dbReference type="Proteomes" id="UP000501128">
    <property type="component" value="Plasmid unnamed1"/>
</dbReference>
<feature type="domain" description="Response regulatory" evidence="4">
    <location>
        <begin position="1"/>
        <end position="101"/>
    </location>
</feature>
<proteinExistence type="predicted"/>